<evidence type="ECO:0000313" key="2">
    <source>
        <dbReference type="Proteomes" id="UP000299102"/>
    </source>
</evidence>
<gene>
    <name evidence="1" type="ORF">EVAR_22370_1</name>
</gene>
<evidence type="ECO:0000313" key="1">
    <source>
        <dbReference type="EMBL" id="GBP38721.1"/>
    </source>
</evidence>
<dbReference type="EMBL" id="BGZK01000353">
    <property type="protein sequence ID" value="GBP38721.1"/>
    <property type="molecule type" value="Genomic_DNA"/>
</dbReference>
<dbReference type="AlphaFoldDB" id="A0A4C1VJM3"/>
<comment type="caution">
    <text evidence="1">The sequence shown here is derived from an EMBL/GenBank/DDBJ whole genome shotgun (WGS) entry which is preliminary data.</text>
</comment>
<name>A0A4C1VJM3_EUMVA</name>
<accession>A0A4C1VJM3</accession>
<protein>
    <submittedName>
        <fullName evidence="1">Uncharacterized protein</fullName>
    </submittedName>
</protein>
<keyword evidence="2" id="KW-1185">Reference proteome</keyword>
<proteinExistence type="predicted"/>
<dbReference type="Proteomes" id="UP000299102">
    <property type="component" value="Unassembled WGS sequence"/>
</dbReference>
<reference evidence="1 2" key="1">
    <citation type="journal article" date="2019" name="Commun. Biol.">
        <title>The bagworm genome reveals a unique fibroin gene that provides high tensile strength.</title>
        <authorList>
            <person name="Kono N."/>
            <person name="Nakamura H."/>
            <person name="Ohtoshi R."/>
            <person name="Tomita M."/>
            <person name="Numata K."/>
            <person name="Arakawa K."/>
        </authorList>
    </citation>
    <scope>NUCLEOTIDE SEQUENCE [LARGE SCALE GENOMIC DNA]</scope>
</reference>
<organism evidence="1 2">
    <name type="scientific">Eumeta variegata</name>
    <name type="common">Bagworm moth</name>
    <name type="synonym">Eumeta japonica</name>
    <dbReference type="NCBI Taxonomy" id="151549"/>
    <lineage>
        <taxon>Eukaryota</taxon>
        <taxon>Metazoa</taxon>
        <taxon>Ecdysozoa</taxon>
        <taxon>Arthropoda</taxon>
        <taxon>Hexapoda</taxon>
        <taxon>Insecta</taxon>
        <taxon>Pterygota</taxon>
        <taxon>Neoptera</taxon>
        <taxon>Endopterygota</taxon>
        <taxon>Lepidoptera</taxon>
        <taxon>Glossata</taxon>
        <taxon>Ditrysia</taxon>
        <taxon>Tineoidea</taxon>
        <taxon>Psychidae</taxon>
        <taxon>Oiketicinae</taxon>
        <taxon>Eumeta</taxon>
    </lineage>
</organism>
<sequence length="111" mass="12615">MVVSSSGPHRHREVLGARVLRLELIKFREGTEPFRNEYGYSIRRAAAPVVRSNNRYTCIANPALRLGKHCRYMKNCRLPPNRKSLVLSAEGARARGRGEAVAALRRRLFGR</sequence>